<protein>
    <submittedName>
        <fullName evidence="1">Mobile element protein</fullName>
    </submittedName>
</protein>
<dbReference type="OrthoDB" id="5521280at2"/>
<dbReference type="RefSeq" id="WP_044185952.1">
    <property type="nucleotide sequence ID" value="NZ_JMCB01000003.1"/>
</dbReference>
<dbReference type="STRING" id="394096.DB31_5753"/>
<name>A0A085WSP8_9BACT</name>
<dbReference type="AlphaFoldDB" id="A0A085WSP8"/>
<dbReference type="Proteomes" id="UP000028725">
    <property type="component" value="Unassembled WGS sequence"/>
</dbReference>
<keyword evidence="2" id="KW-1185">Reference proteome</keyword>
<accession>A0A085WSP8</accession>
<sequence>MWNGLTVFLYGSKSQRGTEVAALFYSLIETAKLRGEEPGDYLLRAALAAIEHPGTVTLPQGCD</sequence>
<dbReference type="EMBL" id="JMCB01000003">
    <property type="protein sequence ID" value="KFE70711.1"/>
    <property type="molecule type" value="Genomic_DNA"/>
</dbReference>
<reference evidence="1 2" key="1">
    <citation type="submission" date="2014-04" db="EMBL/GenBank/DDBJ databases">
        <title>Genome assembly of Hyalangium minutum DSM 14724.</title>
        <authorList>
            <person name="Sharma G."/>
            <person name="Subramanian S."/>
        </authorList>
    </citation>
    <scope>NUCLEOTIDE SEQUENCE [LARGE SCALE GENOMIC DNA]</scope>
    <source>
        <strain evidence="1 2">DSM 14724</strain>
    </source>
</reference>
<comment type="caution">
    <text evidence="1">The sequence shown here is derived from an EMBL/GenBank/DDBJ whole genome shotgun (WGS) entry which is preliminary data.</text>
</comment>
<organism evidence="1 2">
    <name type="scientific">Hyalangium minutum</name>
    <dbReference type="NCBI Taxonomy" id="394096"/>
    <lineage>
        <taxon>Bacteria</taxon>
        <taxon>Pseudomonadati</taxon>
        <taxon>Myxococcota</taxon>
        <taxon>Myxococcia</taxon>
        <taxon>Myxococcales</taxon>
        <taxon>Cystobacterineae</taxon>
        <taxon>Archangiaceae</taxon>
        <taxon>Hyalangium</taxon>
    </lineage>
</organism>
<gene>
    <name evidence="1" type="ORF">DB31_5753</name>
</gene>
<evidence type="ECO:0000313" key="2">
    <source>
        <dbReference type="Proteomes" id="UP000028725"/>
    </source>
</evidence>
<proteinExistence type="predicted"/>
<evidence type="ECO:0000313" key="1">
    <source>
        <dbReference type="EMBL" id="KFE70711.1"/>
    </source>
</evidence>